<gene>
    <name evidence="2" type="ORF">niasHT_031473</name>
</gene>
<organism evidence="2 3">
    <name type="scientific">Heterodera trifolii</name>
    <dbReference type="NCBI Taxonomy" id="157864"/>
    <lineage>
        <taxon>Eukaryota</taxon>
        <taxon>Metazoa</taxon>
        <taxon>Ecdysozoa</taxon>
        <taxon>Nematoda</taxon>
        <taxon>Chromadorea</taxon>
        <taxon>Rhabditida</taxon>
        <taxon>Tylenchina</taxon>
        <taxon>Tylenchomorpha</taxon>
        <taxon>Tylenchoidea</taxon>
        <taxon>Heteroderidae</taxon>
        <taxon>Heteroderinae</taxon>
        <taxon>Heterodera</taxon>
    </lineage>
</organism>
<keyword evidence="3" id="KW-1185">Reference proteome</keyword>
<accession>A0ABD2IXB6</accession>
<proteinExistence type="predicted"/>
<dbReference type="InterPro" id="IPR037219">
    <property type="entry name" value="Peptidase_M41-like"/>
</dbReference>
<evidence type="ECO:0000313" key="2">
    <source>
        <dbReference type="EMBL" id="KAL3082300.1"/>
    </source>
</evidence>
<dbReference type="PANTHER" id="PTHR10241">
    <property type="entry name" value="LETHAL 2 GIANT LARVAE PROTEIN"/>
    <property type="match status" value="1"/>
</dbReference>
<sequence>MNHPIVSMLPLHASPYASAAQPPHTMAVLLRNDLLVVDICPCFEVLHPMDLHESPVEMIKYFSDCPIELIAALTLVGRNQRRQGVRLSERPWPLNGGNGRECATVQQEMLLTGDEEGSIKFWQASSEQLQILYKLKTGRQFEKNVAAHIAYLQAAQAANGGEEKALTVPAISHAVADVGLCLDSHQLLVASRSGQVTQFLFAKTECCQEIATMVLPQLCRSIISATFSPTTAPPSPKNGVQQAPNGYQPELLCQIPWVNGIRSAELVTTLALNSARGLIALGTRLGFALIDAHNAAQVYAWSNDELLGREPIPSLSSSQIGEMTISPATKAHSNAITKLSTAGNEMNYEKDIIRKSGTLTSFYRAMLLFILLTACGADDAYQVVSTCFIRSTRDAPPITVEEVAGHEVGHLAATEMHPDGFEFVNITVVPRGNILGCTYHLIPAEHTNGQLEAGMFLKSGGGAYEVLKSRRSRGMGHDQPELESYAYTYILNKRLRKKKIRLRPFNQTAVSQADKQATLQASRSSFLETKKCLKGVWAKTEKLVKKLVQMGTMYPQDVYAYQNGKRKEKEEENNEEEEEDDEEENE</sequence>
<dbReference type="AlphaFoldDB" id="A0ABD2IXB6"/>
<dbReference type="InterPro" id="IPR000664">
    <property type="entry name" value="Lethal2_giant"/>
</dbReference>
<protein>
    <submittedName>
        <fullName evidence="2">Uncharacterized protein</fullName>
    </submittedName>
</protein>
<dbReference type="PANTHER" id="PTHR10241:SF25">
    <property type="entry name" value="TOMOSYN, ISOFORM C"/>
    <property type="match status" value="1"/>
</dbReference>
<dbReference type="SUPFAM" id="SSF50978">
    <property type="entry name" value="WD40 repeat-like"/>
    <property type="match status" value="1"/>
</dbReference>
<comment type="caution">
    <text evidence="2">The sequence shown here is derived from an EMBL/GenBank/DDBJ whole genome shotgun (WGS) entry which is preliminary data.</text>
</comment>
<feature type="region of interest" description="Disordered" evidence="1">
    <location>
        <begin position="558"/>
        <end position="586"/>
    </location>
</feature>
<feature type="compositionally biased region" description="Acidic residues" evidence="1">
    <location>
        <begin position="571"/>
        <end position="586"/>
    </location>
</feature>
<reference evidence="2 3" key="1">
    <citation type="submission" date="2024-10" db="EMBL/GenBank/DDBJ databases">
        <authorList>
            <person name="Kim D."/>
        </authorList>
    </citation>
    <scope>NUCLEOTIDE SEQUENCE [LARGE SCALE GENOMIC DNA]</scope>
    <source>
        <strain evidence="2">BH-2024</strain>
    </source>
</reference>
<dbReference type="PRINTS" id="PR00962">
    <property type="entry name" value="LETHAL2GIANT"/>
</dbReference>
<dbReference type="SUPFAM" id="SSF140990">
    <property type="entry name" value="FtsH protease domain-like"/>
    <property type="match status" value="1"/>
</dbReference>
<dbReference type="InterPro" id="IPR036322">
    <property type="entry name" value="WD40_repeat_dom_sf"/>
</dbReference>
<evidence type="ECO:0000313" key="3">
    <source>
        <dbReference type="Proteomes" id="UP001620626"/>
    </source>
</evidence>
<name>A0ABD2IXB6_9BILA</name>
<dbReference type="Gene3D" id="1.20.58.760">
    <property type="entry name" value="Peptidase M41"/>
    <property type="match status" value="1"/>
</dbReference>
<evidence type="ECO:0000256" key="1">
    <source>
        <dbReference type="SAM" id="MobiDB-lite"/>
    </source>
</evidence>
<dbReference type="Proteomes" id="UP001620626">
    <property type="component" value="Unassembled WGS sequence"/>
</dbReference>
<dbReference type="EMBL" id="JBICBT010001112">
    <property type="protein sequence ID" value="KAL3082300.1"/>
    <property type="molecule type" value="Genomic_DNA"/>
</dbReference>